<evidence type="ECO:0000256" key="3">
    <source>
        <dbReference type="ARBA" id="ARBA00007931"/>
    </source>
</evidence>
<comment type="caution">
    <text evidence="13">The sequence shown here is derived from an EMBL/GenBank/DDBJ whole genome shotgun (WGS) entry which is preliminary data.</text>
</comment>
<evidence type="ECO:0000256" key="5">
    <source>
        <dbReference type="ARBA" id="ARBA00022692"/>
    </source>
</evidence>
<dbReference type="GO" id="GO:0016020">
    <property type="term" value="C:membrane"/>
    <property type="evidence" value="ECO:0007669"/>
    <property type="project" value="UniProtKB-SubCell"/>
</dbReference>
<dbReference type="InterPro" id="IPR036034">
    <property type="entry name" value="PDZ_sf"/>
</dbReference>
<feature type="transmembrane region" description="Helical" evidence="11">
    <location>
        <begin position="90"/>
        <end position="112"/>
    </location>
</feature>
<evidence type="ECO:0000256" key="10">
    <source>
        <dbReference type="ARBA" id="ARBA00023136"/>
    </source>
</evidence>
<feature type="transmembrane region" description="Helical" evidence="11">
    <location>
        <begin position="6"/>
        <end position="25"/>
    </location>
</feature>
<keyword evidence="7" id="KW-0862">Zinc</keyword>
<protein>
    <recommendedName>
        <fullName evidence="12">Peptidase M50 domain-containing protein</fullName>
    </recommendedName>
</protein>
<dbReference type="Gene3D" id="2.30.42.10">
    <property type="match status" value="1"/>
</dbReference>
<feature type="transmembrane region" description="Helical" evidence="11">
    <location>
        <begin position="330"/>
        <end position="351"/>
    </location>
</feature>
<dbReference type="PANTHER" id="PTHR42837">
    <property type="entry name" value="REGULATOR OF SIGMA-E PROTEASE RSEP"/>
    <property type="match status" value="1"/>
</dbReference>
<comment type="cofactor">
    <cofactor evidence="1">
        <name>Zn(2+)</name>
        <dbReference type="ChEBI" id="CHEBI:29105"/>
    </cofactor>
</comment>
<organism evidence="13 14">
    <name type="scientific">Candidatus Brennerbacteria bacterium RIFOXYD1_FULL_41_16</name>
    <dbReference type="NCBI Taxonomy" id="1797529"/>
    <lineage>
        <taxon>Bacteria</taxon>
        <taxon>Candidatus Brenneribacteriota</taxon>
    </lineage>
</organism>
<comment type="similarity">
    <text evidence="3">Belongs to the peptidase M50B family.</text>
</comment>
<dbReference type="CDD" id="cd06163">
    <property type="entry name" value="S2P-M50_PDZ_RseP-like"/>
    <property type="match status" value="1"/>
</dbReference>
<dbReference type="PANTHER" id="PTHR42837:SF2">
    <property type="entry name" value="MEMBRANE METALLOPROTEASE ARASP2, CHLOROPLASTIC-RELATED"/>
    <property type="match status" value="1"/>
</dbReference>
<dbReference type="GO" id="GO:0004222">
    <property type="term" value="F:metalloendopeptidase activity"/>
    <property type="evidence" value="ECO:0007669"/>
    <property type="project" value="InterPro"/>
</dbReference>
<gene>
    <name evidence="13" type="ORF">A2570_00035</name>
</gene>
<reference evidence="13 14" key="1">
    <citation type="journal article" date="2016" name="Nat. Commun.">
        <title>Thousands of microbial genomes shed light on interconnected biogeochemical processes in an aquifer system.</title>
        <authorList>
            <person name="Anantharaman K."/>
            <person name="Brown C.T."/>
            <person name="Hug L.A."/>
            <person name="Sharon I."/>
            <person name="Castelle C.J."/>
            <person name="Probst A.J."/>
            <person name="Thomas B.C."/>
            <person name="Singh A."/>
            <person name="Wilkins M.J."/>
            <person name="Karaoz U."/>
            <person name="Brodie E.L."/>
            <person name="Williams K.H."/>
            <person name="Hubbard S.S."/>
            <person name="Banfield J.F."/>
        </authorList>
    </citation>
    <scope>NUCLEOTIDE SEQUENCE [LARGE SCALE GENOMIC DNA]</scope>
</reference>
<evidence type="ECO:0000256" key="7">
    <source>
        <dbReference type="ARBA" id="ARBA00022833"/>
    </source>
</evidence>
<dbReference type="Proteomes" id="UP000178570">
    <property type="component" value="Unassembled WGS sequence"/>
</dbReference>
<feature type="domain" description="Peptidase M50" evidence="12">
    <location>
        <begin position="7"/>
        <end position="341"/>
    </location>
</feature>
<evidence type="ECO:0000256" key="8">
    <source>
        <dbReference type="ARBA" id="ARBA00022989"/>
    </source>
</evidence>
<dbReference type="SUPFAM" id="SSF50156">
    <property type="entry name" value="PDZ domain-like"/>
    <property type="match status" value="1"/>
</dbReference>
<evidence type="ECO:0000256" key="1">
    <source>
        <dbReference type="ARBA" id="ARBA00001947"/>
    </source>
</evidence>
<evidence type="ECO:0000256" key="2">
    <source>
        <dbReference type="ARBA" id="ARBA00004141"/>
    </source>
</evidence>
<sequence length="355" mass="38729">MDIIFSILIISFLIFIHELGHFLVARKSGMAVEEFGFGMPPKIFGKKYGDTVYSINLIPFGGFVRIKGESAAGNSYDADAFLGRPAWQRLFVVLAGVFMNFLLGFSIFWGLFTVGTDVALDQSNRALAKNLSIGVLEVAKDSPAFTAGLKPGDRIYKLSSDDQIFTDFNEGKFIELTKQFAGQEISLSLIDKEDVLVVPRIDPPQGEGSLGIAIAQIGTVKYPITTAFSRALDHSFSASVFMFEAAGNVLKNAFFKGDIQNLSGPIGIVNMTASSLDAGFSQTLGFMALISLNLAVFNLLPLPALDGGRIVFVLWEMISKKPVPQKYETWVHSIGMFLLLGLLLLVTIGDLKRLF</sequence>
<evidence type="ECO:0000313" key="14">
    <source>
        <dbReference type="Proteomes" id="UP000178570"/>
    </source>
</evidence>
<dbReference type="EMBL" id="MHHY01000001">
    <property type="protein sequence ID" value="OGY41019.1"/>
    <property type="molecule type" value="Genomic_DNA"/>
</dbReference>
<evidence type="ECO:0000256" key="9">
    <source>
        <dbReference type="ARBA" id="ARBA00023049"/>
    </source>
</evidence>
<dbReference type="InterPro" id="IPR008915">
    <property type="entry name" value="Peptidase_M50"/>
</dbReference>
<dbReference type="InterPro" id="IPR004387">
    <property type="entry name" value="Pept_M50_Zn"/>
</dbReference>
<evidence type="ECO:0000256" key="6">
    <source>
        <dbReference type="ARBA" id="ARBA00022801"/>
    </source>
</evidence>
<keyword evidence="6" id="KW-0378">Hydrolase</keyword>
<dbReference type="STRING" id="1797529.A2570_00035"/>
<evidence type="ECO:0000259" key="12">
    <source>
        <dbReference type="Pfam" id="PF02163"/>
    </source>
</evidence>
<keyword evidence="10 11" id="KW-0472">Membrane</keyword>
<evidence type="ECO:0000313" key="13">
    <source>
        <dbReference type="EMBL" id="OGY41019.1"/>
    </source>
</evidence>
<keyword evidence="9" id="KW-0482">Metalloprotease</keyword>
<proteinExistence type="inferred from homology"/>
<accession>A0A1G1XLW4</accession>
<evidence type="ECO:0000256" key="11">
    <source>
        <dbReference type="SAM" id="Phobius"/>
    </source>
</evidence>
<dbReference type="AlphaFoldDB" id="A0A1G1XLW4"/>
<dbReference type="Pfam" id="PF02163">
    <property type="entry name" value="Peptidase_M50"/>
    <property type="match status" value="1"/>
</dbReference>
<name>A0A1G1XLW4_9BACT</name>
<keyword evidence="4" id="KW-0645">Protease</keyword>
<dbReference type="GO" id="GO:0006508">
    <property type="term" value="P:proteolysis"/>
    <property type="evidence" value="ECO:0007669"/>
    <property type="project" value="UniProtKB-KW"/>
</dbReference>
<keyword evidence="8 11" id="KW-1133">Transmembrane helix</keyword>
<keyword evidence="5 11" id="KW-0812">Transmembrane</keyword>
<comment type="subcellular location">
    <subcellularLocation>
        <location evidence="2">Membrane</location>
        <topology evidence="2">Multi-pass membrane protein</topology>
    </subcellularLocation>
</comment>
<evidence type="ECO:0000256" key="4">
    <source>
        <dbReference type="ARBA" id="ARBA00022670"/>
    </source>
</evidence>